<feature type="domain" description="Tryptophan synthase beta chain-like PALP" evidence="7">
    <location>
        <begin position="12"/>
        <end position="310"/>
    </location>
</feature>
<evidence type="ECO:0000259" key="7">
    <source>
        <dbReference type="Pfam" id="PF00291"/>
    </source>
</evidence>
<comment type="similarity">
    <text evidence="2">Belongs to the serine/threonine dehydratase family.</text>
</comment>
<proteinExistence type="inferred from homology"/>
<dbReference type="Proteomes" id="UP001497600">
    <property type="component" value="Chromosome C"/>
</dbReference>
<dbReference type="SUPFAM" id="SSF53686">
    <property type="entry name" value="Tryptophan synthase beta subunit-like PLP-dependent enzymes"/>
    <property type="match status" value="1"/>
</dbReference>
<dbReference type="InterPro" id="IPR000634">
    <property type="entry name" value="Ser/Thr_deHydtase_PyrdxlP-BS"/>
</dbReference>
<keyword evidence="4" id="KW-0663">Pyridoxal phosphate</keyword>
<name>A0ABP0E9V8_9ASCO</name>
<reference evidence="8 9" key="1">
    <citation type="submission" date="2024-01" db="EMBL/GenBank/DDBJ databases">
        <authorList>
            <consortium name="Genoscope - CEA"/>
            <person name="William W."/>
        </authorList>
    </citation>
    <scope>NUCLEOTIDE SEQUENCE [LARGE SCALE GENOMIC DNA]</scope>
    <source>
        <strain evidence="8 9">29B2s-10</strain>
    </source>
</reference>
<gene>
    <name evidence="8" type="primary">SRY1</name>
    <name evidence="8" type="ORF">CAAN4_C13234</name>
</gene>
<dbReference type="Gene3D" id="3.40.50.1100">
    <property type="match status" value="2"/>
</dbReference>
<dbReference type="EMBL" id="OZ004255">
    <property type="protein sequence ID" value="CAK7901688.1"/>
    <property type="molecule type" value="Genomic_DNA"/>
</dbReference>
<comment type="catalytic activity">
    <reaction evidence="6">
        <text>L-serine = pyruvate + NH4(+)</text>
        <dbReference type="Rhea" id="RHEA:19169"/>
        <dbReference type="ChEBI" id="CHEBI:15361"/>
        <dbReference type="ChEBI" id="CHEBI:28938"/>
        <dbReference type="ChEBI" id="CHEBI:33384"/>
        <dbReference type="EC" id="4.3.1.17"/>
    </reaction>
</comment>
<accession>A0ABP0E9V8</accession>
<protein>
    <recommendedName>
        <fullName evidence="3">L-serine ammonia-lyase</fullName>
        <ecNumber evidence="3">4.3.1.17</ecNumber>
    </recommendedName>
</protein>
<evidence type="ECO:0000256" key="5">
    <source>
        <dbReference type="ARBA" id="ARBA00023239"/>
    </source>
</evidence>
<dbReference type="PANTHER" id="PTHR48078">
    <property type="entry name" value="THREONINE DEHYDRATASE, MITOCHONDRIAL-RELATED"/>
    <property type="match status" value="1"/>
</dbReference>
<evidence type="ECO:0000313" key="8">
    <source>
        <dbReference type="EMBL" id="CAK7901688.1"/>
    </source>
</evidence>
<evidence type="ECO:0000256" key="6">
    <source>
        <dbReference type="ARBA" id="ARBA00049406"/>
    </source>
</evidence>
<dbReference type="InterPro" id="IPR050147">
    <property type="entry name" value="Ser/Thr_Dehydratase"/>
</dbReference>
<organism evidence="8 9">
    <name type="scientific">[Candida] anglica</name>
    <dbReference type="NCBI Taxonomy" id="148631"/>
    <lineage>
        <taxon>Eukaryota</taxon>
        <taxon>Fungi</taxon>
        <taxon>Dikarya</taxon>
        <taxon>Ascomycota</taxon>
        <taxon>Saccharomycotina</taxon>
        <taxon>Pichiomycetes</taxon>
        <taxon>Debaryomycetaceae</taxon>
        <taxon>Kurtzmaniella</taxon>
    </lineage>
</organism>
<evidence type="ECO:0000313" key="9">
    <source>
        <dbReference type="Proteomes" id="UP001497600"/>
    </source>
</evidence>
<evidence type="ECO:0000256" key="4">
    <source>
        <dbReference type="ARBA" id="ARBA00022898"/>
    </source>
</evidence>
<keyword evidence="9" id="KW-1185">Reference proteome</keyword>
<comment type="cofactor">
    <cofactor evidence="1">
        <name>pyridoxal 5'-phosphate</name>
        <dbReference type="ChEBI" id="CHEBI:597326"/>
    </cofactor>
</comment>
<evidence type="ECO:0000256" key="3">
    <source>
        <dbReference type="ARBA" id="ARBA00012093"/>
    </source>
</evidence>
<keyword evidence="5" id="KW-0456">Lyase</keyword>
<dbReference type="InterPro" id="IPR036052">
    <property type="entry name" value="TrpB-like_PALP_sf"/>
</dbReference>
<dbReference type="Pfam" id="PF00291">
    <property type="entry name" value="PALP"/>
    <property type="match status" value="1"/>
</dbReference>
<evidence type="ECO:0000256" key="1">
    <source>
        <dbReference type="ARBA" id="ARBA00001933"/>
    </source>
</evidence>
<evidence type="ECO:0000256" key="2">
    <source>
        <dbReference type="ARBA" id="ARBA00010869"/>
    </source>
</evidence>
<sequence length="326" mass="35643">MYPSISSTFTEVTKRLGTNFRVFFKNELEQPSGSFKLRGLGYLIGQSLAKAKVMKKEGVQVFSSSGGNAGLAAAYAAQFYKVPCTVVLPIVSKQVVITKLESLGAKVIVEGRHWGEADAFLRETLISKLPESIYPVYCHPFDDPIIWDGHAKFIDEVVESFSKEDLSHLKAVICSVGGGGLYNGVVEGLDRNGLKEVPVVAVETIQAPTFTEAVKAGKQVHLETVKTIATSLASPYISEKSLENYYNHKTILKTIDDIDAIQGTIDYYDKFHKLIEPACGAAIATVSKRLDLLSDLQLKEDDIVVVVVCGGSAVSEEVIQEYRKML</sequence>
<dbReference type="EC" id="4.3.1.17" evidence="3"/>
<dbReference type="PANTHER" id="PTHR48078:SF2">
    <property type="entry name" value="CATABOLIC L-SERINE_THREONINE DEHYDRATASE"/>
    <property type="match status" value="1"/>
</dbReference>
<dbReference type="PROSITE" id="PS00165">
    <property type="entry name" value="DEHYDRATASE_SER_THR"/>
    <property type="match status" value="1"/>
</dbReference>
<dbReference type="InterPro" id="IPR001926">
    <property type="entry name" value="TrpB-like_PALP"/>
</dbReference>